<name>A0A5C5WXM3_9PLAN</name>
<dbReference type="AlphaFoldDB" id="A0A5C5WXM3"/>
<organism evidence="1 2">
    <name type="scientific">Thalassoglobus neptunius</name>
    <dbReference type="NCBI Taxonomy" id="1938619"/>
    <lineage>
        <taxon>Bacteria</taxon>
        <taxon>Pseudomonadati</taxon>
        <taxon>Planctomycetota</taxon>
        <taxon>Planctomycetia</taxon>
        <taxon>Planctomycetales</taxon>
        <taxon>Planctomycetaceae</taxon>
        <taxon>Thalassoglobus</taxon>
    </lineage>
</organism>
<reference evidence="1 2" key="1">
    <citation type="submission" date="2019-02" db="EMBL/GenBank/DDBJ databases">
        <title>Deep-cultivation of Planctomycetes and their phenomic and genomic characterization uncovers novel biology.</title>
        <authorList>
            <person name="Wiegand S."/>
            <person name="Jogler M."/>
            <person name="Boedeker C."/>
            <person name="Pinto D."/>
            <person name="Vollmers J."/>
            <person name="Rivas-Marin E."/>
            <person name="Kohn T."/>
            <person name="Peeters S.H."/>
            <person name="Heuer A."/>
            <person name="Rast P."/>
            <person name="Oberbeckmann S."/>
            <person name="Bunk B."/>
            <person name="Jeske O."/>
            <person name="Meyerdierks A."/>
            <person name="Storesund J.E."/>
            <person name="Kallscheuer N."/>
            <person name="Luecker S."/>
            <person name="Lage O.M."/>
            <person name="Pohl T."/>
            <person name="Merkel B.J."/>
            <person name="Hornburger P."/>
            <person name="Mueller R.-W."/>
            <person name="Bruemmer F."/>
            <person name="Labrenz M."/>
            <person name="Spormann A.M."/>
            <person name="Op Den Camp H."/>
            <person name="Overmann J."/>
            <person name="Amann R."/>
            <person name="Jetten M.S.M."/>
            <person name="Mascher T."/>
            <person name="Medema M.H."/>
            <person name="Devos D.P."/>
            <person name="Kaster A.-K."/>
            <person name="Ovreas L."/>
            <person name="Rohde M."/>
            <person name="Galperin M.Y."/>
            <person name="Jogler C."/>
        </authorList>
    </citation>
    <scope>NUCLEOTIDE SEQUENCE [LARGE SCALE GENOMIC DNA]</scope>
    <source>
        <strain evidence="1 2">KOR42</strain>
    </source>
</reference>
<gene>
    <name evidence="1" type="ORF">KOR42_28620</name>
</gene>
<keyword evidence="2" id="KW-1185">Reference proteome</keyword>
<dbReference type="EMBL" id="SIHI01000004">
    <property type="protein sequence ID" value="TWT55476.1"/>
    <property type="molecule type" value="Genomic_DNA"/>
</dbReference>
<proteinExistence type="predicted"/>
<protein>
    <submittedName>
        <fullName evidence="1">Uncharacterized protein</fullName>
    </submittedName>
</protein>
<dbReference type="Proteomes" id="UP000317243">
    <property type="component" value="Unassembled WGS sequence"/>
</dbReference>
<comment type="caution">
    <text evidence="1">The sequence shown here is derived from an EMBL/GenBank/DDBJ whole genome shotgun (WGS) entry which is preliminary data.</text>
</comment>
<evidence type="ECO:0000313" key="2">
    <source>
        <dbReference type="Proteomes" id="UP000317243"/>
    </source>
</evidence>
<accession>A0A5C5WXM3</accession>
<evidence type="ECO:0000313" key="1">
    <source>
        <dbReference type="EMBL" id="TWT55476.1"/>
    </source>
</evidence>
<dbReference type="RefSeq" id="WP_197441166.1">
    <property type="nucleotide sequence ID" value="NZ_SIHI01000004.1"/>
</dbReference>
<sequence>MKIVVYCRRSQKVQSGLNQQLAETESAVERVGGTVKAVAVEQNRIDSTLDISDEEGE</sequence>